<accession>A0ACC1HNW9</accession>
<sequence>MKNFVTYDRCELYPGPYFNMVIGPNGTGKSTIVCAIALGLGGSPSLLGRAKDVSEFVKHGHESGWVEITLRGMSPSSTTTIRRQFSRSSNKTSWKLDGQPASKAEVHRVIQGFNIQVDNLCQFLPQDRVVEFSKMTSQKLLLNTQTAVGRGDLHDLQSGLIQYRQKEVSLLNEAKQLMEDEATLAHQNSIIKRDVQRWQEREQAERQVRVLKLQIPLARYAAAKAGYEESRQRRREAQARFARLQQESGPAVEMINQMRAKALELETKQRRLREELREHDRGFR</sequence>
<reference evidence="1" key="1">
    <citation type="submission" date="2022-06" db="EMBL/GenBank/DDBJ databases">
        <title>Phylogenomic reconstructions and comparative analyses of Kickxellomycotina fungi.</title>
        <authorList>
            <person name="Reynolds N.K."/>
            <person name="Stajich J.E."/>
            <person name="Barry K."/>
            <person name="Grigoriev I.V."/>
            <person name="Crous P."/>
            <person name="Smith M.E."/>
        </authorList>
    </citation>
    <scope>NUCLEOTIDE SEQUENCE</scope>
    <source>
        <strain evidence="1">RSA 2271</strain>
    </source>
</reference>
<feature type="non-terminal residue" evidence="1">
    <location>
        <position position="284"/>
    </location>
</feature>
<dbReference type="Proteomes" id="UP001145114">
    <property type="component" value="Unassembled WGS sequence"/>
</dbReference>
<evidence type="ECO:0000313" key="2">
    <source>
        <dbReference type="Proteomes" id="UP001145114"/>
    </source>
</evidence>
<name>A0ACC1HNW9_9FUNG</name>
<protein>
    <submittedName>
        <fullName evidence="1">Structural maintenance of chromosomes protein 5</fullName>
    </submittedName>
</protein>
<evidence type="ECO:0000313" key="1">
    <source>
        <dbReference type="EMBL" id="KAJ1676838.1"/>
    </source>
</evidence>
<gene>
    <name evidence="1" type="primary">SMC5_3</name>
    <name evidence="1" type="ORF">EV182_007405</name>
</gene>
<keyword evidence="2" id="KW-1185">Reference proteome</keyword>
<comment type="caution">
    <text evidence="1">The sequence shown here is derived from an EMBL/GenBank/DDBJ whole genome shotgun (WGS) entry which is preliminary data.</text>
</comment>
<organism evidence="1 2">
    <name type="scientific">Spiromyces aspiralis</name>
    <dbReference type="NCBI Taxonomy" id="68401"/>
    <lineage>
        <taxon>Eukaryota</taxon>
        <taxon>Fungi</taxon>
        <taxon>Fungi incertae sedis</taxon>
        <taxon>Zoopagomycota</taxon>
        <taxon>Kickxellomycotina</taxon>
        <taxon>Kickxellomycetes</taxon>
        <taxon>Kickxellales</taxon>
        <taxon>Kickxellaceae</taxon>
        <taxon>Spiromyces</taxon>
    </lineage>
</organism>
<proteinExistence type="predicted"/>
<dbReference type="EMBL" id="JAMZIH010003411">
    <property type="protein sequence ID" value="KAJ1676838.1"/>
    <property type="molecule type" value="Genomic_DNA"/>
</dbReference>